<dbReference type="EMBL" id="FOFX01000007">
    <property type="protein sequence ID" value="SEP87552.1"/>
    <property type="molecule type" value="Genomic_DNA"/>
</dbReference>
<evidence type="ECO:0000313" key="3">
    <source>
        <dbReference type="Proteomes" id="UP000181998"/>
    </source>
</evidence>
<dbReference type="RefSeq" id="WP_074719929.1">
    <property type="nucleotide sequence ID" value="NZ_FOFX01000007.1"/>
</dbReference>
<dbReference type="OrthoDB" id="78172at2"/>
<dbReference type="Proteomes" id="UP000181998">
    <property type="component" value="Unassembled WGS sequence"/>
</dbReference>
<proteinExistence type="predicted"/>
<evidence type="ECO:0000313" key="2">
    <source>
        <dbReference type="EMBL" id="SEP87552.1"/>
    </source>
</evidence>
<feature type="region of interest" description="Disordered" evidence="1">
    <location>
        <begin position="1"/>
        <end position="22"/>
    </location>
</feature>
<evidence type="ECO:0000256" key="1">
    <source>
        <dbReference type="SAM" id="MobiDB-lite"/>
    </source>
</evidence>
<dbReference type="AlphaFoldDB" id="A0A1H9BEY0"/>
<accession>A0A1H9BEY0</accession>
<organism evidence="2 3">
    <name type="scientific">Nitrosomonas ureae</name>
    <dbReference type="NCBI Taxonomy" id="44577"/>
    <lineage>
        <taxon>Bacteria</taxon>
        <taxon>Pseudomonadati</taxon>
        <taxon>Pseudomonadota</taxon>
        <taxon>Betaproteobacteria</taxon>
        <taxon>Nitrosomonadales</taxon>
        <taxon>Nitrosomonadaceae</taxon>
        <taxon>Nitrosomonas</taxon>
    </lineage>
</organism>
<protein>
    <submittedName>
        <fullName evidence="2">Uncharacterized protein</fullName>
    </submittedName>
</protein>
<gene>
    <name evidence="2" type="ORF">SAMN05421510_100773</name>
</gene>
<reference evidence="2 3" key="1">
    <citation type="submission" date="2016-10" db="EMBL/GenBank/DDBJ databases">
        <authorList>
            <person name="de Groot N.N."/>
        </authorList>
    </citation>
    <scope>NUCLEOTIDE SEQUENCE [LARGE SCALE GENOMIC DNA]</scope>
    <source>
        <strain evidence="2 3">Nm9</strain>
    </source>
</reference>
<sequence length="958" mass="111139">MTTLSRKNKDNRLGWPENSDLSQPDLQHNEKLIQVERIVQIWRKQRLAYPGWVSVPEDRRNFLWHYTRNWIGFLTSENELPGRLDLEFVYELNWRLEKCLLPLLAIEQAEFHEIILKKYWTHSEIISFDEMGDHLPPSSNINLIEIDRNEIGKMCIPLILSLMRFYRTEGLHEKWKELDNKIENGDLSKYLSAEHKANLHYERSLFALFKLDSLELKQKIEEWPINESLPLFEAKRAALLAEIGEINMAESILEKSLKNVRSLLNLKPITTDYSLVSQEAIIMLLLRYVQLSKSFVEAGQNKFSERWNVLKQYKCDPWNELKLFAIVLERPPLIKSPVTKKQEFDIGHTTSTNHFVNEDSEALIAYRFLIFCEDIGLPFRIPNVDIAKKSAEGTLLRISQHSPFWSMVTLVRIGDQKTVDYIFNREYLTKINEITTDELITGYIEILNKVQDEKQISNFSAVLAKVIPEILSRLCCKCSTKSKDKLIKLLLRIYESDHKRIYSGIQNLTKRLMNSFTIQQRLNLIPILLDSPLPASLSLGDELEFAHPFQFLDINTEDIKTWDKPLISEETVNVLFEKGVSTNTNERKWAINSLNKLHNLGFLDSKLSNKFAEILWYLRDSEGLPDRTNFYKFAFLNLPHPADVNPNTLFKNYVLSTTFPIQKNSTDNGISFTLGEVAPCYEIIEASKFLSWSDKEINLLFNRMIEWWDSDKDYLKKDDSASPFGSVANEFKARFIKLIDALTAILVSESELSSSNINKSELLRLINELQNYGIQTLRLESACLNIFPEFKDTILDKIESGLSSNSDNIINDSLNAILTVTKLAESHHEFNDLLSHLLTLICQIIFWRKQAGLLNTLKVLNVLEEKIIAQLNDELRSIILGGLQNIAKDTDMTTENQNLSEKLAIRQEAARFAYRLFLLYTKQGKKIPDSIIIWQEICHSDMEFAEIRNQWLEKKIVQ</sequence>
<name>A0A1H9BEY0_9PROT</name>